<accession>A0A2K0TTF6</accession>
<comment type="caution">
    <text evidence="1">The sequence shown here is derived from an EMBL/GenBank/DDBJ whole genome shotgun (WGS) entry which is preliminary data.</text>
</comment>
<sequence length="36" mass="3956">MINNIKPSSTGLHLWTTHLNSTISSADDRKEQESGS</sequence>
<dbReference type="EMBL" id="MTYH01000002">
    <property type="protein sequence ID" value="PNP48771.1"/>
    <property type="molecule type" value="Genomic_DNA"/>
</dbReference>
<dbReference type="AlphaFoldDB" id="A0A2K0TTF6"/>
<protein>
    <submittedName>
        <fullName evidence="1">Uncharacterized protein</fullName>
    </submittedName>
</protein>
<evidence type="ECO:0000313" key="2">
    <source>
        <dbReference type="Proteomes" id="UP000236546"/>
    </source>
</evidence>
<name>A0A2K0TTF6_9HYPO</name>
<gene>
    <name evidence="1" type="ORF">TGAMA5MH_00225</name>
</gene>
<organism evidence="1 2">
    <name type="scientific">Trichoderma gamsii</name>
    <dbReference type="NCBI Taxonomy" id="398673"/>
    <lineage>
        <taxon>Eukaryota</taxon>
        <taxon>Fungi</taxon>
        <taxon>Dikarya</taxon>
        <taxon>Ascomycota</taxon>
        <taxon>Pezizomycotina</taxon>
        <taxon>Sordariomycetes</taxon>
        <taxon>Hypocreomycetidae</taxon>
        <taxon>Hypocreales</taxon>
        <taxon>Hypocreaceae</taxon>
        <taxon>Trichoderma</taxon>
    </lineage>
</organism>
<reference evidence="1 2" key="1">
    <citation type="submission" date="2017-02" db="EMBL/GenBank/DDBJ databases">
        <title>Genomes of Trichoderma spp. with biocontrol activity.</title>
        <authorList>
            <person name="Gardiner D."/>
            <person name="Kazan K."/>
            <person name="Vos C."/>
            <person name="Harvey P."/>
        </authorList>
    </citation>
    <scope>NUCLEOTIDE SEQUENCE [LARGE SCALE GENOMIC DNA]</scope>
    <source>
        <strain evidence="1 2">A5MH</strain>
    </source>
</reference>
<evidence type="ECO:0000313" key="1">
    <source>
        <dbReference type="EMBL" id="PNP48771.1"/>
    </source>
</evidence>
<proteinExistence type="predicted"/>
<dbReference type="Proteomes" id="UP000236546">
    <property type="component" value="Unassembled WGS sequence"/>
</dbReference>